<feature type="domain" description="Activator of Hsp90 ATPase homologue 1/2-like C-terminal" evidence="2">
    <location>
        <begin position="26"/>
        <end position="143"/>
    </location>
</feature>
<gene>
    <name evidence="3" type="ORF">J4035_06610</name>
</gene>
<dbReference type="InterPro" id="IPR013538">
    <property type="entry name" value="ASHA1/2-like_C"/>
</dbReference>
<comment type="caution">
    <text evidence="3">The sequence shown here is derived from an EMBL/GenBank/DDBJ whole genome shotgun (WGS) entry which is preliminary data.</text>
</comment>
<dbReference type="InterPro" id="IPR023393">
    <property type="entry name" value="START-like_dom_sf"/>
</dbReference>
<reference evidence="3 4" key="1">
    <citation type="submission" date="2021-03" db="EMBL/GenBank/DDBJ databases">
        <title>novel species in genus Cellulomonas.</title>
        <authorList>
            <person name="Zhang G."/>
        </authorList>
    </citation>
    <scope>NUCLEOTIDE SEQUENCE [LARGE SCALE GENOMIC DNA]</scope>
    <source>
        <strain evidence="4">zg-ZUI188</strain>
    </source>
</reference>
<dbReference type="Gene3D" id="3.30.530.20">
    <property type="match status" value="1"/>
</dbReference>
<sequence length="166" mass="18441">MATDLWGVLTPTGTRVTVRFERRFATAPEDLWSCITDPDRLRRWLGPVYGDLRVGGRYELRMGDDVAGSPQNAAGEVVECNPPARLLLTWLFPGEPESRVSVEIRAEGGGALLVLEHLGLEEAAARGYGSGWHASLDQLDDHVAGRTVRPWEDLYRAALPRYRQEA</sequence>
<dbReference type="CDD" id="cd08899">
    <property type="entry name" value="SRPBCC_CalC_Aha1-like_6"/>
    <property type="match status" value="1"/>
</dbReference>
<evidence type="ECO:0000256" key="1">
    <source>
        <dbReference type="ARBA" id="ARBA00006817"/>
    </source>
</evidence>
<accession>A0ABS3SEZ6</accession>
<dbReference type="RefSeq" id="WP_208289129.1">
    <property type="nucleotide sequence ID" value="NZ_CP074404.1"/>
</dbReference>
<proteinExistence type="inferred from homology"/>
<evidence type="ECO:0000313" key="3">
    <source>
        <dbReference type="EMBL" id="MBO3084307.1"/>
    </source>
</evidence>
<dbReference type="SUPFAM" id="SSF55961">
    <property type="entry name" value="Bet v1-like"/>
    <property type="match status" value="1"/>
</dbReference>
<evidence type="ECO:0000313" key="4">
    <source>
        <dbReference type="Proteomes" id="UP000678317"/>
    </source>
</evidence>
<name>A0ABS3SEZ6_9CELL</name>
<organism evidence="3 4">
    <name type="scientific">Cellulomonas fengjieae</name>
    <dbReference type="NCBI Taxonomy" id="2819978"/>
    <lineage>
        <taxon>Bacteria</taxon>
        <taxon>Bacillati</taxon>
        <taxon>Actinomycetota</taxon>
        <taxon>Actinomycetes</taxon>
        <taxon>Micrococcales</taxon>
        <taxon>Cellulomonadaceae</taxon>
        <taxon>Cellulomonas</taxon>
    </lineage>
</organism>
<dbReference type="EMBL" id="JAGFBM010000003">
    <property type="protein sequence ID" value="MBO3084307.1"/>
    <property type="molecule type" value="Genomic_DNA"/>
</dbReference>
<dbReference type="Pfam" id="PF08327">
    <property type="entry name" value="AHSA1"/>
    <property type="match status" value="1"/>
</dbReference>
<keyword evidence="4" id="KW-1185">Reference proteome</keyword>
<dbReference type="Proteomes" id="UP000678317">
    <property type="component" value="Unassembled WGS sequence"/>
</dbReference>
<protein>
    <submittedName>
        <fullName evidence="3">SRPBCC family protein</fullName>
    </submittedName>
</protein>
<evidence type="ECO:0000259" key="2">
    <source>
        <dbReference type="Pfam" id="PF08327"/>
    </source>
</evidence>
<comment type="similarity">
    <text evidence="1">Belongs to the AHA1 family.</text>
</comment>